<evidence type="ECO:0000313" key="2">
    <source>
        <dbReference type="Proteomes" id="UP000824002"/>
    </source>
</evidence>
<gene>
    <name evidence="1" type="ORF">IAB51_07510</name>
</gene>
<accession>A0A9D1K119</accession>
<reference evidence="1" key="2">
    <citation type="journal article" date="2021" name="PeerJ">
        <title>Extensive microbial diversity within the chicken gut microbiome revealed by metagenomics and culture.</title>
        <authorList>
            <person name="Gilroy R."/>
            <person name="Ravi A."/>
            <person name="Getino M."/>
            <person name="Pursley I."/>
            <person name="Horton D.L."/>
            <person name="Alikhan N.F."/>
            <person name="Baker D."/>
            <person name="Gharbi K."/>
            <person name="Hall N."/>
            <person name="Watson M."/>
            <person name="Adriaenssens E.M."/>
            <person name="Foster-Nyarko E."/>
            <person name="Jarju S."/>
            <person name="Secka A."/>
            <person name="Antonio M."/>
            <person name="Oren A."/>
            <person name="Chaudhuri R.R."/>
            <person name="La Ragione R."/>
            <person name="Hildebrand F."/>
            <person name="Pallen M.J."/>
        </authorList>
    </citation>
    <scope>NUCLEOTIDE SEQUENCE</scope>
    <source>
        <strain evidence="1">CHK199-13235</strain>
    </source>
</reference>
<protein>
    <submittedName>
        <fullName evidence="1">Uncharacterized protein</fullName>
    </submittedName>
</protein>
<organism evidence="1 2">
    <name type="scientific">Candidatus Merdivicinus excrementipullorum</name>
    <dbReference type="NCBI Taxonomy" id="2840867"/>
    <lineage>
        <taxon>Bacteria</taxon>
        <taxon>Bacillati</taxon>
        <taxon>Bacillota</taxon>
        <taxon>Clostridia</taxon>
        <taxon>Eubacteriales</taxon>
        <taxon>Oscillospiraceae</taxon>
        <taxon>Oscillospiraceae incertae sedis</taxon>
        <taxon>Candidatus Merdivicinus</taxon>
    </lineage>
</organism>
<dbReference type="Proteomes" id="UP000824002">
    <property type="component" value="Unassembled WGS sequence"/>
</dbReference>
<comment type="caution">
    <text evidence="1">The sequence shown here is derived from an EMBL/GenBank/DDBJ whole genome shotgun (WGS) entry which is preliminary data.</text>
</comment>
<proteinExistence type="predicted"/>
<sequence>MEERWVIELFGAEVIIQELKYGKYADISEVNRFFTVEKWRNIVLKYLNACGIR</sequence>
<name>A0A9D1K119_9FIRM</name>
<evidence type="ECO:0000313" key="1">
    <source>
        <dbReference type="EMBL" id="HIS76643.1"/>
    </source>
</evidence>
<reference evidence="1" key="1">
    <citation type="submission" date="2020-10" db="EMBL/GenBank/DDBJ databases">
        <authorList>
            <person name="Gilroy R."/>
        </authorList>
    </citation>
    <scope>NUCLEOTIDE SEQUENCE</scope>
    <source>
        <strain evidence="1">CHK199-13235</strain>
    </source>
</reference>
<dbReference type="EMBL" id="DVJP01000050">
    <property type="protein sequence ID" value="HIS76643.1"/>
    <property type="molecule type" value="Genomic_DNA"/>
</dbReference>
<dbReference type="AlphaFoldDB" id="A0A9D1K119"/>